<protein>
    <submittedName>
        <fullName evidence="1">Uncharacterized protein</fullName>
    </submittedName>
</protein>
<gene>
    <name evidence="1" type="ORF">DSO57_1019211</name>
</gene>
<dbReference type="Proteomes" id="UP001165960">
    <property type="component" value="Unassembled WGS sequence"/>
</dbReference>
<proteinExistence type="predicted"/>
<reference evidence="1" key="1">
    <citation type="submission" date="2022-04" db="EMBL/GenBank/DDBJ databases">
        <title>Genome of the entomopathogenic fungus Entomophthora muscae.</title>
        <authorList>
            <person name="Elya C."/>
            <person name="Lovett B.R."/>
            <person name="Lee E."/>
            <person name="Macias A.M."/>
            <person name="Hajek A.E."/>
            <person name="De Bivort B.L."/>
            <person name="Kasson M.T."/>
            <person name="De Fine Licht H.H."/>
            <person name="Stajich J.E."/>
        </authorList>
    </citation>
    <scope>NUCLEOTIDE SEQUENCE</scope>
    <source>
        <strain evidence="1">Berkeley</strain>
    </source>
</reference>
<sequence length="265" mass="30207">MFPFIQTVCIFICFLAMAFFIFLTTPTLIFVVQPMIYQSSLTLSGNFFIVPILYFIYILYTYKGLFLFLLAFSFGYYFNSLKALIEKGLSPDSQDSLGYSPLHASVSYGHYDLAKYLLEKGASPNLPDEDDETPLHFCETIECAKLLLEYGADPNLKNSEEVTPYQSALDDENIELAEFLKVHTDVADQIQIQDAYSHIDYDGNNNYQELPDSDITAPFVSQFEQVMNDTSLESEEKRDEKLNELVLNLLQSHVEKENESNSEAS</sequence>
<name>A0ACC2U2H9_9FUNG</name>
<evidence type="ECO:0000313" key="2">
    <source>
        <dbReference type="Proteomes" id="UP001165960"/>
    </source>
</evidence>
<comment type="caution">
    <text evidence="1">The sequence shown here is derived from an EMBL/GenBank/DDBJ whole genome shotgun (WGS) entry which is preliminary data.</text>
</comment>
<accession>A0ACC2U2H9</accession>
<dbReference type="EMBL" id="QTSX02001506">
    <property type="protein sequence ID" value="KAJ9080982.1"/>
    <property type="molecule type" value="Genomic_DNA"/>
</dbReference>
<organism evidence="1 2">
    <name type="scientific">Entomophthora muscae</name>
    <dbReference type="NCBI Taxonomy" id="34485"/>
    <lineage>
        <taxon>Eukaryota</taxon>
        <taxon>Fungi</taxon>
        <taxon>Fungi incertae sedis</taxon>
        <taxon>Zoopagomycota</taxon>
        <taxon>Entomophthoromycotina</taxon>
        <taxon>Entomophthoromycetes</taxon>
        <taxon>Entomophthorales</taxon>
        <taxon>Entomophthoraceae</taxon>
        <taxon>Entomophthora</taxon>
    </lineage>
</organism>
<evidence type="ECO:0000313" key="1">
    <source>
        <dbReference type="EMBL" id="KAJ9080982.1"/>
    </source>
</evidence>
<keyword evidence="2" id="KW-1185">Reference proteome</keyword>